<dbReference type="OrthoDB" id="9803889at2"/>
<dbReference type="Gene3D" id="1.20.1050.90">
    <property type="entry name" value="RecF/RecN/SMC, N-terminal domain"/>
    <property type="match status" value="1"/>
</dbReference>
<reference evidence="16" key="1">
    <citation type="journal article" date="2015" name="Genome Announc.">
        <title>Whole-Genome Sequences of 80 Environmental and Clinical Isolates of Burkholderia pseudomallei.</title>
        <authorList>
            <person name="Johnson S.L."/>
            <person name="Baker A.L."/>
            <person name="Chain P.S."/>
            <person name="Currie B.J."/>
            <person name="Daligault H.E."/>
            <person name="Davenport K.W."/>
            <person name="Davis C.B."/>
            <person name="Inglis T.J."/>
            <person name="Kaestli M."/>
            <person name="Koren S."/>
            <person name="Mayo M."/>
            <person name="Merritt A.J."/>
            <person name="Price E.P."/>
            <person name="Sarovich D.S."/>
            <person name="Warner J."/>
            <person name="Rosovitz M.J."/>
        </authorList>
    </citation>
    <scope>NUCLEOTIDE SEQUENCE [LARGE SCALE GENOMIC DNA]</scope>
    <source>
        <strain evidence="16">DSM 2030</strain>
    </source>
</reference>
<evidence type="ECO:0000256" key="1">
    <source>
        <dbReference type="ARBA" id="ARBA00004496"/>
    </source>
</evidence>
<protein>
    <recommendedName>
        <fullName evidence="3 12">DNA replication and repair protein RecF</fullName>
    </recommendedName>
</protein>
<dbReference type="HOGENOM" id="CLU_040267_0_1_9"/>
<name>A0A097AN27_THEKI</name>
<evidence type="ECO:0000256" key="9">
    <source>
        <dbReference type="ARBA" id="ARBA00023125"/>
    </source>
</evidence>
<evidence type="ECO:0000256" key="7">
    <source>
        <dbReference type="ARBA" id="ARBA00022763"/>
    </source>
</evidence>
<evidence type="ECO:0000256" key="6">
    <source>
        <dbReference type="ARBA" id="ARBA00022741"/>
    </source>
</evidence>
<keyword evidence="9 12" id="KW-0238">DNA-binding</keyword>
<dbReference type="AlphaFoldDB" id="A0A097AN27"/>
<evidence type="ECO:0000313" key="16">
    <source>
        <dbReference type="Proteomes" id="UP000029669"/>
    </source>
</evidence>
<keyword evidence="16" id="KW-1185">Reference proteome</keyword>
<keyword evidence="11 12" id="KW-0742">SOS response</keyword>
<evidence type="ECO:0000256" key="10">
    <source>
        <dbReference type="ARBA" id="ARBA00023204"/>
    </source>
</evidence>
<dbReference type="GO" id="GO:0006260">
    <property type="term" value="P:DNA replication"/>
    <property type="evidence" value="ECO:0007669"/>
    <property type="project" value="UniProtKB-UniRule"/>
</dbReference>
<dbReference type="GO" id="GO:0003697">
    <property type="term" value="F:single-stranded DNA binding"/>
    <property type="evidence" value="ECO:0007669"/>
    <property type="project" value="UniProtKB-UniRule"/>
</dbReference>
<feature type="binding site" evidence="12">
    <location>
        <begin position="30"/>
        <end position="37"/>
    </location>
    <ligand>
        <name>ATP</name>
        <dbReference type="ChEBI" id="CHEBI:30616"/>
    </ligand>
</feature>
<dbReference type="InterPro" id="IPR001238">
    <property type="entry name" value="DNA-binding_RecF"/>
</dbReference>
<dbReference type="InterPro" id="IPR018078">
    <property type="entry name" value="DNA-binding_RecF_CS"/>
</dbReference>
<evidence type="ECO:0000256" key="13">
    <source>
        <dbReference type="RuleBase" id="RU000578"/>
    </source>
</evidence>
<dbReference type="GO" id="GO:0005524">
    <property type="term" value="F:ATP binding"/>
    <property type="evidence" value="ECO:0007669"/>
    <property type="project" value="UniProtKB-UniRule"/>
</dbReference>
<evidence type="ECO:0000256" key="11">
    <source>
        <dbReference type="ARBA" id="ARBA00023236"/>
    </source>
</evidence>
<evidence type="ECO:0000313" key="15">
    <source>
        <dbReference type="EMBL" id="AIS51223.1"/>
    </source>
</evidence>
<feature type="domain" description="RecF/RecN/SMC N-terminal" evidence="14">
    <location>
        <begin position="2"/>
        <end position="341"/>
    </location>
</feature>
<sequence length="362" mass="42269">MYIRELFVDNFRNLQKQKVEFCDGVNILYGLNAQGKSNLLESIRILSMGRSFRGSKTTELIKFGEDYFYIRALVQQDNEDKKIEFAYKKNENKVIKINGNKLKSASELLGHFLTVIFSPEDLNIIKEGPSHRRKYIDSCISIVRKSYLYNIIQYNKILANRNKVLKSIKEGKGREILEVFDEQLVDYGSKIILTRQQYIKTMESYVKKILSEISKESVDIVYLNSIGLKEMTEEEIIKNKLKEKLAKNIDLDLKYLTTQTGPHREDFKILINGYDSRIYSSQGQQRTLALCLKLTEFEILKSETNKRPVLLLDDVMSELDDKRKRYVLEKLKGFQTFITHTNKNDLKGDCYFEIKNGVVIKE</sequence>
<evidence type="ECO:0000256" key="3">
    <source>
        <dbReference type="ARBA" id="ARBA00020170"/>
    </source>
</evidence>
<evidence type="ECO:0000256" key="12">
    <source>
        <dbReference type="HAMAP-Rule" id="MF_00365"/>
    </source>
</evidence>
<dbReference type="STRING" id="2325.TKV_c00040"/>
<dbReference type="PANTHER" id="PTHR32182">
    <property type="entry name" value="DNA REPLICATION AND REPAIR PROTEIN RECF"/>
    <property type="match status" value="1"/>
</dbReference>
<dbReference type="EMBL" id="CP009170">
    <property type="protein sequence ID" value="AIS51223.1"/>
    <property type="molecule type" value="Genomic_DNA"/>
</dbReference>
<comment type="subcellular location">
    <subcellularLocation>
        <location evidence="1 12 13">Cytoplasm</location>
    </subcellularLocation>
</comment>
<dbReference type="NCBIfam" id="TIGR00611">
    <property type="entry name" value="recf"/>
    <property type="match status" value="1"/>
</dbReference>
<keyword evidence="8 12" id="KW-0067">ATP-binding</keyword>
<accession>A0A097AN27</accession>
<evidence type="ECO:0000256" key="8">
    <source>
        <dbReference type="ARBA" id="ARBA00022840"/>
    </source>
</evidence>
<dbReference type="Gene3D" id="3.40.50.300">
    <property type="entry name" value="P-loop containing nucleotide triphosphate hydrolases"/>
    <property type="match status" value="1"/>
</dbReference>
<dbReference type="GO" id="GO:0009432">
    <property type="term" value="P:SOS response"/>
    <property type="evidence" value="ECO:0007669"/>
    <property type="project" value="UniProtKB-UniRule"/>
</dbReference>
<dbReference type="GO" id="GO:0005737">
    <property type="term" value="C:cytoplasm"/>
    <property type="evidence" value="ECO:0007669"/>
    <property type="project" value="UniProtKB-SubCell"/>
</dbReference>
<dbReference type="GO" id="GO:0006302">
    <property type="term" value="P:double-strand break repair"/>
    <property type="evidence" value="ECO:0007669"/>
    <property type="project" value="TreeGrafter"/>
</dbReference>
<evidence type="ECO:0000256" key="4">
    <source>
        <dbReference type="ARBA" id="ARBA00022490"/>
    </source>
</evidence>
<dbReference type="PROSITE" id="PS00618">
    <property type="entry name" value="RECF_2"/>
    <property type="match status" value="1"/>
</dbReference>
<dbReference type="Proteomes" id="UP000029669">
    <property type="component" value="Chromosome"/>
</dbReference>
<proteinExistence type="inferred from homology"/>
<dbReference type="Pfam" id="PF02463">
    <property type="entry name" value="SMC_N"/>
    <property type="match status" value="1"/>
</dbReference>
<dbReference type="eggNOG" id="COG1195">
    <property type="taxonomic scope" value="Bacteria"/>
</dbReference>
<gene>
    <name evidence="12 15" type="primary">recF</name>
    <name evidence="15" type="ORF">TKV_c00040</name>
</gene>
<dbReference type="RefSeq" id="WP_049684240.1">
    <property type="nucleotide sequence ID" value="NZ_CP009170.1"/>
</dbReference>
<dbReference type="InterPro" id="IPR042174">
    <property type="entry name" value="RecF_2"/>
</dbReference>
<evidence type="ECO:0000259" key="14">
    <source>
        <dbReference type="Pfam" id="PF02463"/>
    </source>
</evidence>
<organism evidence="15 16">
    <name type="scientific">Thermoanaerobacter kivui</name>
    <name type="common">Acetogenium kivui</name>
    <dbReference type="NCBI Taxonomy" id="2325"/>
    <lineage>
        <taxon>Bacteria</taxon>
        <taxon>Bacillati</taxon>
        <taxon>Bacillota</taxon>
        <taxon>Clostridia</taxon>
        <taxon>Thermoanaerobacterales</taxon>
        <taxon>Thermoanaerobacteraceae</taxon>
        <taxon>Thermoanaerobacter</taxon>
    </lineage>
</organism>
<comment type="similarity">
    <text evidence="2 12 13">Belongs to the RecF family.</text>
</comment>
<keyword evidence="6 12" id="KW-0547">Nucleotide-binding</keyword>
<dbReference type="SUPFAM" id="SSF52540">
    <property type="entry name" value="P-loop containing nucleoside triphosphate hydrolases"/>
    <property type="match status" value="1"/>
</dbReference>
<comment type="function">
    <text evidence="12 13">The RecF protein is involved in DNA metabolism; it is required for DNA replication and normal SOS inducibility. RecF binds preferentially to single-stranded, linear DNA. It also seems to bind ATP.</text>
</comment>
<dbReference type="PANTHER" id="PTHR32182:SF0">
    <property type="entry name" value="DNA REPLICATION AND REPAIR PROTEIN RECF"/>
    <property type="match status" value="1"/>
</dbReference>
<keyword evidence="10 12" id="KW-0234">DNA repair</keyword>
<keyword evidence="7 12" id="KW-0227">DNA damage</keyword>
<dbReference type="KEGG" id="tki:TKV_c00040"/>
<evidence type="ECO:0000256" key="5">
    <source>
        <dbReference type="ARBA" id="ARBA00022705"/>
    </source>
</evidence>
<dbReference type="PROSITE" id="PS00617">
    <property type="entry name" value="RECF_1"/>
    <property type="match status" value="1"/>
</dbReference>
<dbReference type="InterPro" id="IPR003395">
    <property type="entry name" value="RecF/RecN/SMC_N"/>
</dbReference>
<keyword evidence="4 12" id="KW-0963">Cytoplasm</keyword>
<dbReference type="HAMAP" id="MF_00365">
    <property type="entry name" value="RecF"/>
    <property type="match status" value="1"/>
</dbReference>
<dbReference type="GO" id="GO:0000731">
    <property type="term" value="P:DNA synthesis involved in DNA repair"/>
    <property type="evidence" value="ECO:0007669"/>
    <property type="project" value="TreeGrafter"/>
</dbReference>
<keyword evidence="5 12" id="KW-0235">DNA replication</keyword>
<evidence type="ECO:0000256" key="2">
    <source>
        <dbReference type="ARBA" id="ARBA00008016"/>
    </source>
</evidence>
<dbReference type="InterPro" id="IPR027417">
    <property type="entry name" value="P-loop_NTPase"/>
</dbReference>